<keyword evidence="5" id="KW-1185">Reference proteome</keyword>
<organism evidence="4 5">
    <name type="scientific">Paenibacillus protaetiae</name>
    <dbReference type="NCBI Taxonomy" id="2509456"/>
    <lineage>
        <taxon>Bacteria</taxon>
        <taxon>Bacillati</taxon>
        <taxon>Bacillota</taxon>
        <taxon>Bacilli</taxon>
        <taxon>Bacillales</taxon>
        <taxon>Paenibacillaceae</taxon>
        <taxon>Paenibacillus</taxon>
    </lineage>
</organism>
<dbReference type="GO" id="GO:0015768">
    <property type="term" value="P:maltose transport"/>
    <property type="evidence" value="ECO:0007669"/>
    <property type="project" value="TreeGrafter"/>
</dbReference>
<proteinExistence type="inferred from homology"/>
<dbReference type="PANTHER" id="PTHR30061:SF50">
    <property type="entry name" value="MALTOSE_MALTODEXTRIN-BINDING PERIPLASMIC PROTEIN"/>
    <property type="match status" value="1"/>
</dbReference>
<dbReference type="Pfam" id="PF13416">
    <property type="entry name" value="SBP_bac_8"/>
    <property type="match status" value="1"/>
</dbReference>
<dbReference type="EMBL" id="CP035492">
    <property type="protein sequence ID" value="QAY66325.1"/>
    <property type="molecule type" value="Genomic_DNA"/>
</dbReference>
<dbReference type="SUPFAM" id="SSF53850">
    <property type="entry name" value="Periplasmic binding protein-like II"/>
    <property type="match status" value="1"/>
</dbReference>
<evidence type="ECO:0000256" key="3">
    <source>
        <dbReference type="ARBA" id="ARBA00022729"/>
    </source>
</evidence>
<evidence type="ECO:0000313" key="4">
    <source>
        <dbReference type="EMBL" id="QAY66325.1"/>
    </source>
</evidence>
<gene>
    <name evidence="4" type="ORF">ET464_07825</name>
</gene>
<reference evidence="4 5" key="1">
    <citation type="submission" date="2019-01" db="EMBL/GenBank/DDBJ databases">
        <title>Genome sequencing of strain FW100M-2.</title>
        <authorList>
            <person name="Heo J."/>
            <person name="Kim S.-J."/>
            <person name="Kim J.-S."/>
            <person name="Hong S.-B."/>
            <person name="Kwon S.-W."/>
        </authorList>
    </citation>
    <scope>NUCLEOTIDE SEQUENCE [LARGE SCALE GENOMIC DNA]</scope>
    <source>
        <strain evidence="4 5">FW100M-2</strain>
    </source>
</reference>
<evidence type="ECO:0000313" key="5">
    <source>
        <dbReference type="Proteomes" id="UP000293568"/>
    </source>
</evidence>
<dbReference type="InterPro" id="IPR006059">
    <property type="entry name" value="SBP"/>
</dbReference>
<dbReference type="OrthoDB" id="9769685at2"/>
<dbReference type="Proteomes" id="UP000293568">
    <property type="component" value="Chromosome"/>
</dbReference>
<dbReference type="KEGG" id="pprt:ET464_07825"/>
<comment type="similarity">
    <text evidence="1">Belongs to the bacterial solute-binding protein 1 family.</text>
</comment>
<dbReference type="GO" id="GO:1901982">
    <property type="term" value="F:maltose binding"/>
    <property type="evidence" value="ECO:0007669"/>
    <property type="project" value="TreeGrafter"/>
</dbReference>
<evidence type="ECO:0000256" key="2">
    <source>
        <dbReference type="ARBA" id="ARBA00022448"/>
    </source>
</evidence>
<dbReference type="PANTHER" id="PTHR30061">
    <property type="entry name" value="MALTOSE-BINDING PERIPLASMIC PROTEIN"/>
    <property type="match status" value="1"/>
</dbReference>
<dbReference type="GO" id="GO:0042956">
    <property type="term" value="P:maltodextrin transmembrane transport"/>
    <property type="evidence" value="ECO:0007669"/>
    <property type="project" value="TreeGrafter"/>
</dbReference>
<dbReference type="AlphaFoldDB" id="A0A4P6EUZ9"/>
<dbReference type="RefSeq" id="WP_129439791.1">
    <property type="nucleotide sequence ID" value="NZ_CP035492.1"/>
</dbReference>
<name>A0A4P6EUZ9_9BACL</name>
<accession>A0A4P6EUZ9</accession>
<evidence type="ECO:0000256" key="1">
    <source>
        <dbReference type="ARBA" id="ARBA00008520"/>
    </source>
</evidence>
<protein>
    <submittedName>
        <fullName evidence="4">Extracellular solute-binding protein</fullName>
    </submittedName>
</protein>
<keyword evidence="2" id="KW-0813">Transport</keyword>
<dbReference type="Gene3D" id="3.40.190.10">
    <property type="entry name" value="Periplasmic binding protein-like II"/>
    <property type="match status" value="1"/>
</dbReference>
<dbReference type="GO" id="GO:0055052">
    <property type="term" value="C:ATP-binding cassette (ABC) transporter complex, substrate-binding subunit-containing"/>
    <property type="evidence" value="ECO:0007669"/>
    <property type="project" value="TreeGrafter"/>
</dbReference>
<sequence>MGVTPYSEDNRKVQWNAAPAGLEAFKYWIDMFDTFKIGDQNFNQGYETAFQAGKAGMIIDGSFAIETTKKSTNADWGVATIPTKEEGGLESNFGSYWVHGIAKGVTGKKLEASEKFLKFLTSEETQKYWLSAVGELPAAASFADDQSIIGDPIYGPFVKGLNAAHATYFVNEKDERQLIIDQTNEIFLNHAPVDKVFNDLVGKQQAIRDEYFKQHNN</sequence>
<keyword evidence="3" id="KW-0732">Signal</keyword>